<evidence type="ECO:0000256" key="4">
    <source>
        <dbReference type="ARBA" id="ARBA00022679"/>
    </source>
</evidence>
<evidence type="ECO:0000256" key="1">
    <source>
        <dbReference type="ARBA" id="ARBA00001933"/>
    </source>
</evidence>
<dbReference type="Gene3D" id="3.40.640.10">
    <property type="entry name" value="Type I PLP-dependent aspartate aminotransferase-like (Major domain)"/>
    <property type="match status" value="1"/>
</dbReference>
<dbReference type="InterPro" id="IPR015422">
    <property type="entry name" value="PyrdxlP-dep_Trfase_small"/>
</dbReference>
<keyword evidence="8" id="KW-1185">Reference proteome</keyword>
<evidence type="ECO:0000313" key="7">
    <source>
        <dbReference type="EMBL" id="NHK99400.1"/>
    </source>
</evidence>
<evidence type="ECO:0000256" key="3">
    <source>
        <dbReference type="ARBA" id="ARBA00022576"/>
    </source>
</evidence>
<proteinExistence type="inferred from homology"/>
<comment type="cofactor">
    <cofactor evidence="1">
        <name>pyridoxal 5'-phosphate</name>
        <dbReference type="ChEBI" id="CHEBI:597326"/>
    </cofactor>
</comment>
<dbReference type="Gene3D" id="3.90.1150.10">
    <property type="entry name" value="Aspartate Aminotransferase, domain 1"/>
    <property type="match status" value="1"/>
</dbReference>
<dbReference type="PIRSF" id="PIRSF000521">
    <property type="entry name" value="Transaminase_4ab_Lys_Orn"/>
    <property type="match status" value="1"/>
</dbReference>
<dbReference type="Proteomes" id="UP000802098">
    <property type="component" value="Unassembled WGS sequence"/>
</dbReference>
<dbReference type="InterPro" id="IPR049704">
    <property type="entry name" value="Aminotrans_3_PPA_site"/>
</dbReference>
<dbReference type="NCBIfam" id="TIGR00709">
    <property type="entry name" value="dat"/>
    <property type="match status" value="1"/>
</dbReference>
<sequence length="426" mass="45276">MPADTPSTAAASPFDAHESAVRSYCRSFPALFTRAKGSRLHAADGRSWIDFFAGAGTLNYGHNPEFIKRRLVEYLEADGISHALDLHTAAKAAFIETFVARVLAPRGLDYRLQFTGPTGANAVEAALKLARRVTGRSGVFAFTGAYHGLSLGALAVTANRAKRAAAGTALGDATFVPYPDGRLPAEQTLAWIERLFSDGHSGVELPAAVIVETVQAEGGIHVAPADWLAALQALCRRHGVLLIVDDIQVGCWRSGGFFSFERAGLAPDLVVLSKAIGGYGLPMSLLLIRPELDRWAPGEHTGTFRGNQLAFVAGAAALEHATDTGLEAEVRRKGERVAARLARIAALDTRLAVRGLGLVWGLDCSALGDGFAERLSARCFELGLLAETAGRRDTVLKFLPPLTTPDDELDAGFDLVARALGDLLRG</sequence>
<accession>A0ABX0HY96</accession>
<protein>
    <submittedName>
        <fullName evidence="7">Aspartate aminotransferase family protein</fullName>
    </submittedName>
</protein>
<keyword evidence="3 7" id="KW-0032">Aminotransferase</keyword>
<dbReference type="PROSITE" id="PS00600">
    <property type="entry name" value="AA_TRANSFER_CLASS_3"/>
    <property type="match status" value="1"/>
</dbReference>
<dbReference type="InterPro" id="IPR015424">
    <property type="entry name" value="PyrdxlP-dep_Trfase"/>
</dbReference>
<dbReference type="Pfam" id="PF00202">
    <property type="entry name" value="Aminotran_3"/>
    <property type="match status" value="1"/>
</dbReference>
<evidence type="ECO:0000313" key="8">
    <source>
        <dbReference type="Proteomes" id="UP000802098"/>
    </source>
</evidence>
<dbReference type="InterPro" id="IPR004637">
    <property type="entry name" value="Dat"/>
</dbReference>
<dbReference type="PANTHER" id="PTHR43552">
    <property type="entry name" value="DIAMINOBUTYRATE--2-OXOGLUTARATE AMINOTRANSFERASE"/>
    <property type="match status" value="1"/>
</dbReference>
<name>A0ABX0HY96_9BURK</name>
<keyword evidence="5 6" id="KW-0663">Pyridoxal phosphate</keyword>
<dbReference type="InterPro" id="IPR005814">
    <property type="entry name" value="Aminotrans_3"/>
</dbReference>
<dbReference type="InterPro" id="IPR015421">
    <property type="entry name" value="PyrdxlP-dep_Trfase_major"/>
</dbReference>
<dbReference type="SUPFAM" id="SSF53383">
    <property type="entry name" value="PLP-dependent transferases"/>
    <property type="match status" value="1"/>
</dbReference>
<dbReference type="NCBIfam" id="NF006733">
    <property type="entry name" value="PRK09264.1"/>
    <property type="match status" value="1"/>
</dbReference>
<evidence type="ECO:0000256" key="2">
    <source>
        <dbReference type="ARBA" id="ARBA00008954"/>
    </source>
</evidence>
<dbReference type="RefSeq" id="WP_009855955.1">
    <property type="nucleotide sequence ID" value="NZ_JAAOCD010000006.1"/>
</dbReference>
<dbReference type="EMBL" id="JAAOCD010000006">
    <property type="protein sequence ID" value="NHK99400.1"/>
    <property type="molecule type" value="Genomic_DNA"/>
</dbReference>
<organism evidence="7 8">
    <name type="scientific">Rubrivivax benzoatilyticus</name>
    <dbReference type="NCBI Taxonomy" id="316997"/>
    <lineage>
        <taxon>Bacteria</taxon>
        <taxon>Pseudomonadati</taxon>
        <taxon>Pseudomonadota</taxon>
        <taxon>Betaproteobacteria</taxon>
        <taxon>Burkholderiales</taxon>
        <taxon>Sphaerotilaceae</taxon>
        <taxon>Rubrivivax</taxon>
    </lineage>
</organism>
<dbReference type="GO" id="GO:0008483">
    <property type="term" value="F:transaminase activity"/>
    <property type="evidence" value="ECO:0007669"/>
    <property type="project" value="UniProtKB-KW"/>
</dbReference>
<evidence type="ECO:0000256" key="5">
    <source>
        <dbReference type="ARBA" id="ARBA00022898"/>
    </source>
</evidence>
<gene>
    <name evidence="7" type="ORF">G7087_13525</name>
</gene>
<dbReference type="CDD" id="cd00610">
    <property type="entry name" value="OAT_like"/>
    <property type="match status" value="1"/>
</dbReference>
<comment type="similarity">
    <text evidence="2 6">Belongs to the class-III pyridoxal-phosphate-dependent aminotransferase family.</text>
</comment>
<keyword evidence="4" id="KW-0808">Transferase</keyword>
<dbReference type="PANTHER" id="PTHR43552:SF2">
    <property type="entry name" value="DIAMINOBUTYRATE--2-OXOGLUTARATE TRANSAMINASE"/>
    <property type="match status" value="1"/>
</dbReference>
<evidence type="ECO:0000256" key="6">
    <source>
        <dbReference type="RuleBase" id="RU003560"/>
    </source>
</evidence>
<reference evidence="7 8" key="1">
    <citation type="submission" date="2020-03" db="EMBL/GenBank/DDBJ databases">
        <title>Rubrivivax benzoatilyticus JA2 (sequenced after 10 years sub-culturing).</title>
        <authorList>
            <person name="Gupta D."/>
            <person name="Chintalapati S."/>
            <person name="Chintalapati V.R."/>
        </authorList>
    </citation>
    <scope>NUCLEOTIDE SEQUENCE [LARGE SCALE GENOMIC DNA]</scope>
    <source>
        <strain evidence="7 8">JA2-Mal</strain>
    </source>
</reference>
<comment type="caution">
    <text evidence="7">The sequence shown here is derived from an EMBL/GenBank/DDBJ whole genome shotgun (WGS) entry which is preliminary data.</text>
</comment>